<protein>
    <recommendedName>
        <fullName evidence="9">Beta-xylanase</fullName>
        <ecNumber evidence="9">3.2.1.8</ecNumber>
    </recommendedName>
</protein>
<sequence length="566" mass="63300">MKWSPIADQNFETDEAPNYEGSSDAIVSLTTDGEGANGEGRAIKVTNTVVQSDDWKTQFFVVFDEPMELGETYRLTMDVKADMEVSCSTQAHITPGNYKHWSFFGSISATTSWTTFTKEIVISEDNEGAGALAINLGLYAGSYYFDNITIAKYNPNAGPSWNIVSGADFETEDASNYQIDLTSSISFSNDGEGAEGKGRALIVRNPTVRDNDWESQFFLSFSPATEVGEKYILSMDVKADEDVSYSTQAHITPGNYKYWNFFGSINATTEWSNFTKEITISDEVSGVGAIAFNLGNMATNYYFDNIQLTKLSEGSSVEQIIEKTPEEKRDTVSYALEKWISEMMLATKKYVKAWDVVNEPMDDGNPYELKSGIGKEVDSDHFYWQDYLGKDYAVMAFNLARQYGNTDDVLFINDYNLAYNIDKCKGLIAYVDYIEQQGVFIDGIGTQMHINVNSDRDKIIQMFELLAETGKLIKVSELDVGLGDHKQTSLATEADYMSQADMYQFVVEKYFELIPANQRYGITVWSPIDSPAESSWRAGEPIGLWTEGYSRKHAYAGFADGLSESN</sequence>
<accession>W7XZD0</accession>
<evidence type="ECO:0000256" key="7">
    <source>
        <dbReference type="ARBA" id="ARBA00023295"/>
    </source>
</evidence>
<dbReference type="eggNOG" id="COG3693">
    <property type="taxonomic scope" value="Bacteria"/>
</dbReference>
<keyword evidence="13" id="KW-1185">Reference proteome</keyword>
<evidence type="ECO:0000256" key="9">
    <source>
        <dbReference type="RuleBase" id="RU361174"/>
    </source>
</evidence>
<name>W7XZD0_9BACT</name>
<keyword evidence="7 9" id="KW-0326">Glycosidase</keyword>
<dbReference type="PANTHER" id="PTHR31490:SF88">
    <property type="entry name" value="BETA-XYLANASE"/>
    <property type="match status" value="1"/>
</dbReference>
<evidence type="ECO:0000256" key="1">
    <source>
        <dbReference type="ARBA" id="ARBA00000681"/>
    </source>
</evidence>
<dbReference type="SMART" id="SM00633">
    <property type="entry name" value="Glyco_10"/>
    <property type="match status" value="1"/>
</dbReference>
<evidence type="ECO:0000256" key="6">
    <source>
        <dbReference type="ARBA" id="ARBA00023277"/>
    </source>
</evidence>
<dbReference type="InterPro" id="IPR044846">
    <property type="entry name" value="GH10"/>
</dbReference>
<dbReference type="InterPro" id="IPR017853">
    <property type="entry name" value="GH"/>
</dbReference>
<comment type="similarity">
    <text evidence="2 9">Belongs to the glycosyl hydrolase 10 (cellulase F) family.</text>
</comment>
<evidence type="ECO:0000313" key="13">
    <source>
        <dbReference type="Proteomes" id="UP000019402"/>
    </source>
</evidence>
<dbReference type="SUPFAM" id="SSF51445">
    <property type="entry name" value="(Trans)glycosidases"/>
    <property type="match status" value="1"/>
</dbReference>
<dbReference type="EMBL" id="BAMD01000036">
    <property type="protein sequence ID" value="GAF04035.1"/>
    <property type="molecule type" value="Genomic_DNA"/>
</dbReference>
<dbReference type="GO" id="GO:0031176">
    <property type="term" value="F:endo-1,4-beta-xylanase activity"/>
    <property type="evidence" value="ECO:0007669"/>
    <property type="project" value="UniProtKB-EC"/>
</dbReference>
<dbReference type="PRINTS" id="PR00134">
    <property type="entry name" value="GLHYDRLASE10"/>
</dbReference>
<gene>
    <name evidence="12" type="ORF">JCM21142_72728</name>
</gene>
<evidence type="ECO:0000256" key="10">
    <source>
        <dbReference type="SAM" id="MobiDB-lite"/>
    </source>
</evidence>
<dbReference type="AlphaFoldDB" id="W7XZD0"/>
<comment type="caution">
    <text evidence="12">The sequence shown here is derived from an EMBL/GenBank/DDBJ whole genome shotgun (WGS) entry which is preliminary data.</text>
</comment>
<dbReference type="InterPro" id="IPR001000">
    <property type="entry name" value="GH10_dom"/>
</dbReference>
<evidence type="ECO:0000313" key="12">
    <source>
        <dbReference type="EMBL" id="GAF04035.1"/>
    </source>
</evidence>
<organism evidence="12 13">
    <name type="scientific">Saccharicrinis fermentans DSM 9555 = JCM 21142</name>
    <dbReference type="NCBI Taxonomy" id="869213"/>
    <lineage>
        <taxon>Bacteria</taxon>
        <taxon>Pseudomonadati</taxon>
        <taxon>Bacteroidota</taxon>
        <taxon>Bacteroidia</taxon>
        <taxon>Marinilabiliales</taxon>
        <taxon>Marinilabiliaceae</taxon>
        <taxon>Saccharicrinis</taxon>
    </lineage>
</organism>
<dbReference type="RefSeq" id="WP_052343046.1">
    <property type="nucleotide sequence ID" value="NZ_BAMD01000036.1"/>
</dbReference>
<dbReference type="EC" id="3.2.1.8" evidence="9"/>
<dbReference type="OrthoDB" id="1032269at2"/>
<keyword evidence="3 12" id="KW-0858">Xylan degradation</keyword>
<dbReference type="Gene3D" id="3.20.20.80">
    <property type="entry name" value="Glycosidases"/>
    <property type="match status" value="1"/>
</dbReference>
<dbReference type="Proteomes" id="UP000019402">
    <property type="component" value="Unassembled WGS sequence"/>
</dbReference>
<keyword evidence="4" id="KW-0732">Signal</keyword>
<dbReference type="STRING" id="869213.GCA_000517085_01344"/>
<feature type="domain" description="GH10" evidence="11">
    <location>
        <begin position="274"/>
        <end position="561"/>
    </location>
</feature>
<dbReference type="PANTHER" id="PTHR31490">
    <property type="entry name" value="GLYCOSYL HYDROLASE"/>
    <property type="match status" value="1"/>
</dbReference>
<evidence type="ECO:0000256" key="2">
    <source>
        <dbReference type="ARBA" id="ARBA00007495"/>
    </source>
</evidence>
<dbReference type="GO" id="GO:0045493">
    <property type="term" value="P:xylan catabolic process"/>
    <property type="evidence" value="ECO:0007669"/>
    <property type="project" value="UniProtKB-KW"/>
</dbReference>
<evidence type="ECO:0000256" key="5">
    <source>
        <dbReference type="ARBA" id="ARBA00022801"/>
    </source>
</evidence>
<dbReference type="SUPFAM" id="SSF49785">
    <property type="entry name" value="Galactose-binding domain-like"/>
    <property type="match status" value="2"/>
</dbReference>
<dbReference type="PROSITE" id="PS51760">
    <property type="entry name" value="GH10_2"/>
    <property type="match status" value="1"/>
</dbReference>
<proteinExistence type="inferred from homology"/>
<comment type="catalytic activity">
    <reaction evidence="1 9">
        <text>Endohydrolysis of (1-&gt;4)-beta-D-xylosidic linkages in xylans.</text>
        <dbReference type="EC" id="3.2.1.8"/>
    </reaction>
</comment>
<dbReference type="Gene3D" id="2.60.120.260">
    <property type="entry name" value="Galactose-binding domain-like"/>
    <property type="match status" value="2"/>
</dbReference>
<feature type="region of interest" description="Disordered" evidence="10">
    <location>
        <begin position="1"/>
        <end position="21"/>
    </location>
</feature>
<dbReference type="InterPro" id="IPR008979">
    <property type="entry name" value="Galactose-bd-like_sf"/>
</dbReference>
<keyword evidence="5 9" id="KW-0378">Hydrolase</keyword>
<keyword evidence="6 9" id="KW-0119">Carbohydrate metabolism</keyword>
<keyword evidence="8 9" id="KW-0624">Polysaccharide degradation</keyword>
<evidence type="ECO:0000259" key="11">
    <source>
        <dbReference type="PROSITE" id="PS51760"/>
    </source>
</evidence>
<reference evidence="12 13" key="1">
    <citation type="journal article" date="2014" name="Genome Announc.">
        <title>Draft Genome Sequence of Cytophaga fermentans JCM 21142T, a Facultative Anaerobe Isolated from Marine Mud.</title>
        <authorList>
            <person name="Starns D."/>
            <person name="Oshima K."/>
            <person name="Suda W."/>
            <person name="Iino T."/>
            <person name="Yuki M."/>
            <person name="Inoue J."/>
            <person name="Kitamura K."/>
            <person name="Iida T."/>
            <person name="Darby A."/>
            <person name="Hattori M."/>
            <person name="Ohkuma M."/>
        </authorList>
    </citation>
    <scope>NUCLEOTIDE SEQUENCE [LARGE SCALE GENOMIC DNA]</scope>
    <source>
        <strain evidence="12 13">JCM 21142</strain>
    </source>
</reference>
<evidence type="ECO:0000256" key="3">
    <source>
        <dbReference type="ARBA" id="ARBA00022651"/>
    </source>
</evidence>
<evidence type="ECO:0000256" key="4">
    <source>
        <dbReference type="ARBA" id="ARBA00022729"/>
    </source>
</evidence>
<evidence type="ECO:0000256" key="8">
    <source>
        <dbReference type="ARBA" id="ARBA00023326"/>
    </source>
</evidence>
<dbReference type="Pfam" id="PF00331">
    <property type="entry name" value="Glyco_hydro_10"/>
    <property type="match status" value="1"/>
</dbReference>